<evidence type="ECO:0000313" key="2">
    <source>
        <dbReference type="Proteomes" id="UP000886595"/>
    </source>
</evidence>
<gene>
    <name evidence="1" type="ORF">Bca52824_081929</name>
</gene>
<protein>
    <submittedName>
        <fullName evidence="1">Uncharacterized protein</fullName>
    </submittedName>
</protein>
<dbReference type="AlphaFoldDB" id="A0A8X7PJC1"/>
<dbReference type="Proteomes" id="UP000886595">
    <property type="component" value="Unassembled WGS sequence"/>
</dbReference>
<keyword evidence="2" id="KW-1185">Reference proteome</keyword>
<sequence>MLLAWQRAPWQRRDHMISAKAFMACNYDSVAWYEINILVLHQAGARDKLAVTGTSSSSKKTIGVTTKCHHVFITLLAWQRAPLQRRDHMISAKAFMACNYDSMAWYEINISSSTSCFFVNILVLHQAGARDKLAVTGTSSSSKKTISSAT</sequence>
<accession>A0A8X7PJC1</accession>
<proteinExistence type="predicted"/>
<comment type="caution">
    <text evidence="1">The sequence shown here is derived from an EMBL/GenBank/DDBJ whole genome shotgun (WGS) entry which is preliminary data.</text>
</comment>
<evidence type="ECO:0000313" key="1">
    <source>
        <dbReference type="EMBL" id="KAG2251793.1"/>
    </source>
</evidence>
<name>A0A8X7PJC1_BRACI</name>
<organism evidence="1 2">
    <name type="scientific">Brassica carinata</name>
    <name type="common">Ethiopian mustard</name>
    <name type="synonym">Abyssinian cabbage</name>
    <dbReference type="NCBI Taxonomy" id="52824"/>
    <lineage>
        <taxon>Eukaryota</taxon>
        <taxon>Viridiplantae</taxon>
        <taxon>Streptophyta</taxon>
        <taxon>Embryophyta</taxon>
        <taxon>Tracheophyta</taxon>
        <taxon>Spermatophyta</taxon>
        <taxon>Magnoliopsida</taxon>
        <taxon>eudicotyledons</taxon>
        <taxon>Gunneridae</taxon>
        <taxon>Pentapetalae</taxon>
        <taxon>rosids</taxon>
        <taxon>malvids</taxon>
        <taxon>Brassicales</taxon>
        <taxon>Brassicaceae</taxon>
        <taxon>Brassiceae</taxon>
        <taxon>Brassica</taxon>
    </lineage>
</organism>
<dbReference type="EMBL" id="JAAMPC010000016">
    <property type="protein sequence ID" value="KAG2251793.1"/>
    <property type="molecule type" value="Genomic_DNA"/>
</dbReference>
<reference evidence="1 2" key="1">
    <citation type="submission" date="2020-02" db="EMBL/GenBank/DDBJ databases">
        <authorList>
            <person name="Ma Q."/>
            <person name="Huang Y."/>
            <person name="Song X."/>
            <person name="Pei D."/>
        </authorList>
    </citation>
    <scope>NUCLEOTIDE SEQUENCE [LARGE SCALE GENOMIC DNA]</scope>
    <source>
        <strain evidence="1">Sxm20200214</strain>
        <tissue evidence="1">Leaf</tissue>
    </source>
</reference>
<dbReference type="OrthoDB" id="10523335at2759"/>